<dbReference type="Proteomes" id="UP000297700">
    <property type="component" value="Unassembled WGS sequence"/>
</dbReference>
<evidence type="ECO:0000313" key="1">
    <source>
        <dbReference type="EMBL" id="TFV71674.1"/>
    </source>
</evidence>
<evidence type="ECO:0008006" key="3">
    <source>
        <dbReference type="Google" id="ProtNLM"/>
    </source>
</evidence>
<comment type="caution">
    <text evidence="1">The sequence shown here is derived from an EMBL/GenBank/DDBJ whole genome shotgun (WGS) entry which is preliminary data.</text>
</comment>
<dbReference type="RefSeq" id="WP_135165953.1">
    <property type="nucleotide sequence ID" value="NZ_SPQS01000016.1"/>
</dbReference>
<accession>A0A4Y9NV04</accession>
<organism evidence="1 2">
    <name type="scientific">Bradyrhizobium frederickii</name>
    <dbReference type="NCBI Taxonomy" id="2560054"/>
    <lineage>
        <taxon>Bacteria</taxon>
        <taxon>Pseudomonadati</taxon>
        <taxon>Pseudomonadota</taxon>
        <taxon>Alphaproteobacteria</taxon>
        <taxon>Hyphomicrobiales</taxon>
        <taxon>Nitrobacteraceae</taxon>
        <taxon>Bradyrhizobium</taxon>
    </lineage>
</organism>
<proteinExistence type="predicted"/>
<protein>
    <recommendedName>
        <fullName evidence="3">DUF2190 domain-containing protein</fullName>
    </recommendedName>
</protein>
<sequence length="130" mass="12766">MALPFAHPLTDEAVTSTAASVATGVAGVIRAPFKGKVVAVGTMLGSTVATADATCTVSIAGTAVTGGSFVITQSGSAIGDHDYASVYDPNANATITGANTVNENDVIKFAFTGSGTGGGNVHCYAVIRLG</sequence>
<dbReference type="AlphaFoldDB" id="A0A4Y9NV04"/>
<name>A0A4Y9NV04_9BRAD</name>
<reference evidence="1 2" key="1">
    <citation type="submission" date="2019-03" db="EMBL/GenBank/DDBJ databases">
        <title>Bradyrhizobium strains diversity.</title>
        <authorList>
            <person name="Urquiaga M.C.O."/>
            <person name="Hungria M."/>
            <person name="Delamuta J.R.M."/>
            <person name="Klepa M.S."/>
        </authorList>
    </citation>
    <scope>NUCLEOTIDE SEQUENCE [LARGE SCALE GENOMIC DNA]</scope>
    <source>
        <strain evidence="1 2">CNPSo 3426</strain>
    </source>
</reference>
<dbReference type="EMBL" id="SPQS01000016">
    <property type="protein sequence ID" value="TFV71674.1"/>
    <property type="molecule type" value="Genomic_DNA"/>
</dbReference>
<gene>
    <name evidence="1" type="ORF">E4K64_25430</name>
</gene>
<evidence type="ECO:0000313" key="2">
    <source>
        <dbReference type="Proteomes" id="UP000297700"/>
    </source>
</evidence>